<evidence type="ECO:0000313" key="2">
    <source>
        <dbReference type="Proteomes" id="UP000694892"/>
    </source>
</evidence>
<gene>
    <name evidence="1" type="ORF">XELAEV_180187933mg</name>
</gene>
<name>A0A974DEE9_XENLA</name>
<evidence type="ECO:0000313" key="1">
    <source>
        <dbReference type="EMBL" id="OCT90178.1"/>
    </source>
</evidence>
<feature type="non-terminal residue" evidence="1">
    <location>
        <position position="1"/>
    </location>
</feature>
<dbReference type="EMBL" id="CM004470">
    <property type="protein sequence ID" value="OCT90178.1"/>
    <property type="molecule type" value="Genomic_DNA"/>
</dbReference>
<dbReference type="AlphaFoldDB" id="A0A974DEE9"/>
<reference evidence="2" key="1">
    <citation type="journal article" date="2016" name="Nature">
        <title>Genome evolution in the allotetraploid frog Xenopus laevis.</title>
        <authorList>
            <person name="Session A.M."/>
            <person name="Uno Y."/>
            <person name="Kwon T."/>
            <person name="Chapman J.A."/>
            <person name="Toyoda A."/>
            <person name="Takahashi S."/>
            <person name="Fukui A."/>
            <person name="Hikosaka A."/>
            <person name="Suzuki A."/>
            <person name="Kondo M."/>
            <person name="van Heeringen S.J."/>
            <person name="Quigley I."/>
            <person name="Heinz S."/>
            <person name="Ogino H."/>
            <person name="Ochi H."/>
            <person name="Hellsten U."/>
            <person name="Lyons J.B."/>
            <person name="Simakov O."/>
            <person name="Putnam N."/>
            <person name="Stites J."/>
            <person name="Kuroki Y."/>
            <person name="Tanaka T."/>
            <person name="Michiue T."/>
            <person name="Watanabe M."/>
            <person name="Bogdanovic O."/>
            <person name="Lister R."/>
            <person name="Georgiou G."/>
            <person name="Paranjpe S.S."/>
            <person name="van Kruijsbergen I."/>
            <person name="Shu S."/>
            <person name="Carlson J."/>
            <person name="Kinoshita T."/>
            <person name="Ohta Y."/>
            <person name="Mawaribuchi S."/>
            <person name="Jenkins J."/>
            <person name="Grimwood J."/>
            <person name="Schmutz J."/>
            <person name="Mitros T."/>
            <person name="Mozaffari S.V."/>
            <person name="Suzuki Y."/>
            <person name="Haramoto Y."/>
            <person name="Yamamoto T.S."/>
            <person name="Takagi C."/>
            <person name="Heald R."/>
            <person name="Miller K."/>
            <person name="Haudenschild C."/>
            <person name="Kitzman J."/>
            <person name="Nakayama T."/>
            <person name="Izutsu Y."/>
            <person name="Robert J."/>
            <person name="Fortriede J."/>
            <person name="Burns K."/>
            <person name="Lotay V."/>
            <person name="Karimi K."/>
            <person name="Yasuoka Y."/>
            <person name="Dichmann D.S."/>
            <person name="Flajnik M.F."/>
            <person name="Houston D.W."/>
            <person name="Shendure J."/>
            <person name="DuPasquier L."/>
            <person name="Vize P.D."/>
            <person name="Zorn A.M."/>
            <person name="Ito M."/>
            <person name="Marcotte E.M."/>
            <person name="Wallingford J.B."/>
            <person name="Ito Y."/>
            <person name="Asashima M."/>
            <person name="Ueno N."/>
            <person name="Matsuda Y."/>
            <person name="Veenstra G.J."/>
            <person name="Fujiyama A."/>
            <person name="Harland R.M."/>
            <person name="Taira M."/>
            <person name="Rokhsar D.S."/>
        </authorList>
    </citation>
    <scope>NUCLEOTIDE SEQUENCE [LARGE SCALE GENOMIC DNA]</scope>
    <source>
        <strain evidence="2">J</strain>
    </source>
</reference>
<protein>
    <submittedName>
        <fullName evidence="1">Uncharacterized protein</fullName>
    </submittedName>
</protein>
<feature type="non-terminal residue" evidence="1">
    <location>
        <position position="16"/>
    </location>
</feature>
<dbReference type="Proteomes" id="UP000694892">
    <property type="component" value="Chromosome 3L"/>
</dbReference>
<organism evidence="1 2">
    <name type="scientific">Xenopus laevis</name>
    <name type="common">African clawed frog</name>
    <dbReference type="NCBI Taxonomy" id="8355"/>
    <lineage>
        <taxon>Eukaryota</taxon>
        <taxon>Metazoa</taxon>
        <taxon>Chordata</taxon>
        <taxon>Craniata</taxon>
        <taxon>Vertebrata</taxon>
        <taxon>Euteleostomi</taxon>
        <taxon>Amphibia</taxon>
        <taxon>Batrachia</taxon>
        <taxon>Anura</taxon>
        <taxon>Pipoidea</taxon>
        <taxon>Pipidae</taxon>
        <taxon>Xenopodinae</taxon>
        <taxon>Xenopus</taxon>
        <taxon>Xenopus</taxon>
    </lineage>
</organism>
<proteinExistence type="predicted"/>
<accession>A0A974DEE9</accession>
<sequence length="16" mass="1679">FGLVKLEVKTKSSSGV</sequence>